<proteinExistence type="predicted"/>
<dbReference type="EMBL" id="CM001884">
    <property type="protein sequence ID" value="EOY28221.1"/>
    <property type="molecule type" value="Genomic_DNA"/>
</dbReference>
<reference evidence="1 2" key="1">
    <citation type="journal article" date="2013" name="Genome Biol.">
        <title>The genome sequence of the most widely cultivated cacao type and its use to identify candidate genes regulating pod color.</title>
        <authorList>
            <person name="Motamayor J.C."/>
            <person name="Mockaitis K."/>
            <person name="Schmutz J."/>
            <person name="Haiminen N."/>
            <person name="Iii D.L."/>
            <person name="Cornejo O."/>
            <person name="Findley S.D."/>
            <person name="Zheng P."/>
            <person name="Utro F."/>
            <person name="Royaert S."/>
            <person name="Saski C."/>
            <person name="Jenkins J."/>
            <person name="Podicheti R."/>
            <person name="Zhao M."/>
            <person name="Scheffler B.E."/>
            <person name="Stack J.C."/>
            <person name="Feltus F.A."/>
            <person name="Mustiga G.M."/>
            <person name="Amores F."/>
            <person name="Phillips W."/>
            <person name="Marelli J.P."/>
            <person name="May G.D."/>
            <person name="Shapiro H."/>
            <person name="Ma J."/>
            <person name="Bustamante C.D."/>
            <person name="Schnell R.J."/>
            <person name="Main D."/>
            <person name="Gilbert D."/>
            <person name="Parida L."/>
            <person name="Kuhn D.N."/>
        </authorList>
    </citation>
    <scope>NUCLEOTIDE SEQUENCE [LARGE SCALE GENOMIC DNA]</scope>
    <source>
        <strain evidence="2">cv. Matina 1-6</strain>
    </source>
</reference>
<name>A0A061GF92_THECC</name>
<sequence>MIFMTRGKNSYKKVRLDSIPKWQTTTMRTLAAATSHSYFLPLSVLCCMILSQNSLNFRLIYGCESFFLSNEKFLPPRSHYHFQ</sequence>
<dbReference type="AlphaFoldDB" id="A0A061GF92"/>
<evidence type="ECO:0000313" key="1">
    <source>
        <dbReference type="EMBL" id="EOY28221.1"/>
    </source>
</evidence>
<evidence type="ECO:0000313" key="2">
    <source>
        <dbReference type="Proteomes" id="UP000026915"/>
    </source>
</evidence>
<accession>A0A061GF92</accession>
<organism evidence="1 2">
    <name type="scientific">Theobroma cacao</name>
    <name type="common">Cacao</name>
    <name type="synonym">Cocoa</name>
    <dbReference type="NCBI Taxonomy" id="3641"/>
    <lineage>
        <taxon>Eukaryota</taxon>
        <taxon>Viridiplantae</taxon>
        <taxon>Streptophyta</taxon>
        <taxon>Embryophyta</taxon>
        <taxon>Tracheophyta</taxon>
        <taxon>Spermatophyta</taxon>
        <taxon>Magnoliopsida</taxon>
        <taxon>eudicotyledons</taxon>
        <taxon>Gunneridae</taxon>
        <taxon>Pentapetalae</taxon>
        <taxon>rosids</taxon>
        <taxon>malvids</taxon>
        <taxon>Malvales</taxon>
        <taxon>Malvaceae</taxon>
        <taxon>Byttnerioideae</taxon>
        <taxon>Theobroma</taxon>
    </lineage>
</organism>
<gene>
    <name evidence="1" type="ORF">TCM_029850</name>
</gene>
<dbReference type="Gramene" id="EOY28221">
    <property type="protein sequence ID" value="EOY28221"/>
    <property type="gene ID" value="TCM_029850"/>
</dbReference>
<keyword evidence="2" id="KW-1185">Reference proteome</keyword>
<dbReference type="Proteomes" id="UP000026915">
    <property type="component" value="Chromosome 6"/>
</dbReference>
<protein>
    <submittedName>
        <fullName evidence="1">Uncharacterized protein</fullName>
    </submittedName>
</protein>
<dbReference type="HOGENOM" id="CLU_2547177_0_0_1"/>
<dbReference type="InParanoid" id="A0A061GF92"/>